<evidence type="ECO:0000313" key="2">
    <source>
        <dbReference type="Proteomes" id="UP000054771"/>
    </source>
</evidence>
<dbReference type="AlphaFoldDB" id="A0A0U5CM00"/>
<protein>
    <submittedName>
        <fullName evidence="1">Uncharacterized protein</fullName>
    </submittedName>
</protein>
<sequence length="73" mass="8188">MHPVSTMGTRSTKRYSHQALVTRSVGFNPEPRMRNTNTTSRSMLIPSAEEYLAYRLGKAADVYGPQSTYAHPD</sequence>
<dbReference type="EMBL" id="CDMC01000002">
    <property type="protein sequence ID" value="CEN59522.1"/>
    <property type="molecule type" value="Genomic_DNA"/>
</dbReference>
<dbReference type="Proteomes" id="UP000054771">
    <property type="component" value="Unassembled WGS sequence"/>
</dbReference>
<reference evidence="2" key="1">
    <citation type="journal article" date="2016" name="Genome Announc.">
        <title>Draft genome sequences of fungus Aspergillus calidoustus.</title>
        <authorList>
            <person name="Horn F."/>
            <person name="Linde J."/>
            <person name="Mattern D.J."/>
            <person name="Walther G."/>
            <person name="Guthke R."/>
            <person name="Scherlach K."/>
            <person name="Martin K."/>
            <person name="Brakhage A.A."/>
            <person name="Petzke L."/>
            <person name="Valiante V."/>
        </authorList>
    </citation>
    <scope>NUCLEOTIDE SEQUENCE [LARGE SCALE GENOMIC DNA]</scope>
    <source>
        <strain evidence="2">SF006504</strain>
    </source>
</reference>
<proteinExistence type="predicted"/>
<keyword evidence="2" id="KW-1185">Reference proteome</keyword>
<name>A0A0U5CM00_ASPCI</name>
<accession>A0A0U5CM00</accession>
<gene>
    <name evidence="1" type="ORF">ASPCAL01972</name>
</gene>
<evidence type="ECO:0000313" key="1">
    <source>
        <dbReference type="EMBL" id="CEN59522.1"/>
    </source>
</evidence>
<organism evidence="1 2">
    <name type="scientific">Aspergillus calidoustus</name>
    <dbReference type="NCBI Taxonomy" id="454130"/>
    <lineage>
        <taxon>Eukaryota</taxon>
        <taxon>Fungi</taxon>
        <taxon>Dikarya</taxon>
        <taxon>Ascomycota</taxon>
        <taxon>Pezizomycotina</taxon>
        <taxon>Eurotiomycetes</taxon>
        <taxon>Eurotiomycetidae</taxon>
        <taxon>Eurotiales</taxon>
        <taxon>Aspergillaceae</taxon>
        <taxon>Aspergillus</taxon>
        <taxon>Aspergillus subgen. Nidulantes</taxon>
    </lineage>
</organism>